<dbReference type="RefSeq" id="XP_007417330.1">
    <property type="nucleotide sequence ID" value="XM_007417268.1"/>
</dbReference>
<dbReference type="Proteomes" id="UP000001072">
    <property type="component" value="Unassembled WGS sequence"/>
</dbReference>
<evidence type="ECO:0000313" key="2">
    <source>
        <dbReference type="EMBL" id="EGF99388.1"/>
    </source>
</evidence>
<sequence length="355" mass="39036">MSPCDCSNCKPEEAEALWLAQSALTTDNFDGALAMCESQLFDLANSLPERPPPPAPQTRSLAMRCKADDPIRSSPLHKSLVNMFESSFERFFNTIFTGPSDLGPADYFSRELAWGLAKNVDELSSPKGFAAVLTSEMIPGQYQCHLEAFNEWKDAYDTADIIAVARYSRLATLKPAAKIEPPQSVEGAVISHARELADKEQSRFERDQAKLQDAEDKQAERYRIAKEKEETKKAKAVAKAEKARIAKDNKEAKKAAALAKAAEKARIAKEKGQLPKPKPRPPAKTRARKVVPPAGTATTEHLSGISKPGGLKDVVQEPHQKGSLTQQTWSAARPKEPRLMTCWSPRIPSVGCPCR</sequence>
<accession>F4S7D7</accession>
<dbReference type="InParanoid" id="F4S7D7"/>
<name>F4S7D7_MELLP</name>
<dbReference type="VEuPathDB" id="FungiDB:MELLADRAFT_112723"/>
<reference evidence="3" key="1">
    <citation type="journal article" date="2011" name="Proc. Natl. Acad. Sci. U.S.A.">
        <title>Obligate biotrophy features unraveled by the genomic analysis of rust fungi.</title>
        <authorList>
            <person name="Duplessis S."/>
            <person name="Cuomo C.A."/>
            <person name="Lin Y.-C."/>
            <person name="Aerts A."/>
            <person name="Tisserant E."/>
            <person name="Veneault-Fourrey C."/>
            <person name="Joly D.L."/>
            <person name="Hacquard S."/>
            <person name="Amselem J."/>
            <person name="Cantarel B.L."/>
            <person name="Chiu R."/>
            <person name="Coutinho P.M."/>
            <person name="Feau N."/>
            <person name="Field M."/>
            <person name="Frey P."/>
            <person name="Gelhaye E."/>
            <person name="Goldberg J."/>
            <person name="Grabherr M.G."/>
            <person name="Kodira C.D."/>
            <person name="Kohler A."/>
            <person name="Kuees U."/>
            <person name="Lindquist E.A."/>
            <person name="Lucas S.M."/>
            <person name="Mago R."/>
            <person name="Mauceli E."/>
            <person name="Morin E."/>
            <person name="Murat C."/>
            <person name="Pangilinan J.L."/>
            <person name="Park R."/>
            <person name="Pearson M."/>
            <person name="Quesneville H."/>
            <person name="Rouhier N."/>
            <person name="Sakthikumar S."/>
            <person name="Salamov A.A."/>
            <person name="Schmutz J."/>
            <person name="Selles B."/>
            <person name="Shapiro H."/>
            <person name="Tanguay P."/>
            <person name="Tuskan G.A."/>
            <person name="Henrissat B."/>
            <person name="Van de Peer Y."/>
            <person name="Rouze P."/>
            <person name="Ellis J.G."/>
            <person name="Dodds P.N."/>
            <person name="Schein J.E."/>
            <person name="Zhong S."/>
            <person name="Hamelin R.C."/>
            <person name="Grigoriev I.V."/>
            <person name="Szabo L.J."/>
            <person name="Martin F."/>
        </authorList>
    </citation>
    <scope>NUCLEOTIDE SEQUENCE [LARGE SCALE GENOMIC DNA]</scope>
    <source>
        <strain evidence="3">98AG31 / pathotype 3-4-7</strain>
    </source>
</reference>
<gene>
    <name evidence="2" type="ORF">MELLADRAFT_112723</name>
</gene>
<dbReference type="KEGG" id="mlr:MELLADRAFT_112723"/>
<proteinExistence type="predicted"/>
<dbReference type="GeneID" id="18924772"/>
<evidence type="ECO:0000313" key="3">
    <source>
        <dbReference type="Proteomes" id="UP000001072"/>
    </source>
</evidence>
<protein>
    <submittedName>
        <fullName evidence="2">Uncharacterized protein</fullName>
    </submittedName>
</protein>
<dbReference type="EMBL" id="GL883159">
    <property type="protein sequence ID" value="EGF99388.1"/>
    <property type="molecule type" value="Genomic_DNA"/>
</dbReference>
<dbReference type="HOGENOM" id="CLU_063271_1_0_1"/>
<feature type="compositionally biased region" description="Basic residues" evidence="1">
    <location>
        <begin position="277"/>
        <end position="289"/>
    </location>
</feature>
<feature type="region of interest" description="Disordered" evidence="1">
    <location>
        <begin position="265"/>
        <end position="333"/>
    </location>
</feature>
<keyword evidence="3" id="KW-1185">Reference proteome</keyword>
<organism evidence="3">
    <name type="scientific">Melampsora larici-populina (strain 98AG31 / pathotype 3-4-7)</name>
    <name type="common">Poplar leaf rust fungus</name>
    <dbReference type="NCBI Taxonomy" id="747676"/>
    <lineage>
        <taxon>Eukaryota</taxon>
        <taxon>Fungi</taxon>
        <taxon>Dikarya</taxon>
        <taxon>Basidiomycota</taxon>
        <taxon>Pucciniomycotina</taxon>
        <taxon>Pucciniomycetes</taxon>
        <taxon>Pucciniales</taxon>
        <taxon>Melampsoraceae</taxon>
        <taxon>Melampsora</taxon>
    </lineage>
</organism>
<dbReference type="AlphaFoldDB" id="F4S7D7"/>
<evidence type="ECO:0000256" key="1">
    <source>
        <dbReference type="SAM" id="MobiDB-lite"/>
    </source>
</evidence>